<keyword evidence="3" id="KW-1185">Reference proteome</keyword>
<dbReference type="Gene3D" id="1.10.10.1450">
    <property type="match status" value="1"/>
</dbReference>
<evidence type="ECO:0000259" key="1">
    <source>
        <dbReference type="Pfam" id="PF17906"/>
    </source>
</evidence>
<protein>
    <recommendedName>
        <fullName evidence="1">Mos1 transposase HTH domain-containing protein</fullName>
    </recommendedName>
</protein>
<reference evidence="2 3" key="1">
    <citation type="journal article" date="2019" name="Commun. Biol.">
        <title>The bagworm genome reveals a unique fibroin gene that provides high tensile strength.</title>
        <authorList>
            <person name="Kono N."/>
            <person name="Nakamura H."/>
            <person name="Ohtoshi R."/>
            <person name="Tomita M."/>
            <person name="Numata K."/>
            <person name="Arakawa K."/>
        </authorList>
    </citation>
    <scope>NUCLEOTIDE SEQUENCE [LARGE SCALE GENOMIC DNA]</scope>
</reference>
<evidence type="ECO:0000313" key="3">
    <source>
        <dbReference type="Proteomes" id="UP000299102"/>
    </source>
</evidence>
<dbReference type="Proteomes" id="UP000299102">
    <property type="component" value="Unassembled WGS sequence"/>
</dbReference>
<dbReference type="OrthoDB" id="10032414at2759"/>
<feature type="domain" description="Mos1 transposase HTH" evidence="1">
    <location>
        <begin position="107"/>
        <end position="147"/>
    </location>
</feature>
<dbReference type="EMBL" id="BGZK01000174">
    <property type="protein sequence ID" value="GBP25945.1"/>
    <property type="molecule type" value="Genomic_DNA"/>
</dbReference>
<accession>A0A4C1UHQ1</accession>
<sequence>MDTYNLPTDSGHTCVTGLAIRAYRNCCRYLQRAGFQLQTDTRFRRYSVRQYGVSGCRYAPLSFNKGGAASAPVTPSGAQRKFKYCTTWQHHRDISLIERLICVECEIICLEFRPKASEAGKEICKIRGEGTMNERTAQRWFNRFDSRDSTLIHHTRSGRPPVRDIEAAKEAVENPSVTKRL</sequence>
<name>A0A4C1UHQ1_EUMVA</name>
<organism evidence="2 3">
    <name type="scientific">Eumeta variegata</name>
    <name type="common">Bagworm moth</name>
    <name type="synonym">Eumeta japonica</name>
    <dbReference type="NCBI Taxonomy" id="151549"/>
    <lineage>
        <taxon>Eukaryota</taxon>
        <taxon>Metazoa</taxon>
        <taxon>Ecdysozoa</taxon>
        <taxon>Arthropoda</taxon>
        <taxon>Hexapoda</taxon>
        <taxon>Insecta</taxon>
        <taxon>Pterygota</taxon>
        <taxon>Neoptera</taxon>
        <taxon>Endopterygota</taxon>
        <taxon>Lepidoptera</taxon>
        <taxon>Glossata</taxon>
        <taxon>Ditrysia</taxon>
        <taxon>Tineoidea</taxon>
        <taxon>Psychidae</taxon>
        <taxon>Oiketicinae</taxon>
        <taxon>Eumeta</taxon>
    </lineage>
</organism>
<dbReference type="AlphaFoldDB" id="A0A4C1UHQ1"/>
<comment type="caution">
    <text evidence="2">The sequence shown here is derived from an EMBL/GenBank/DDBJ whole genome shotgun (WGS) entry which is preliminary data.</text>
</comment>
<dbReference type="InterPro" id="IPR041426">
    <property type="entry name" value="Mos1_HTH"/>
</dbReference>
<dbReference type="Pfam" id="PF17906">
    <property type="entry name" value="HTH_48"/>
    <property type="match status" value="1"/>
</dbReference>
<evidence type="ECO:0000313" key="2">
    <source>
        <dbReference type="EMBL" id="GBP25945.1"/>
    </source>
</evidence>
<proteinExistence type="predicted"/>
<gene>
    <name evidence="2" type="ORF">EVAR_84503_1</name>
</gene>